<keyword evidence="2 5" id="KW-0812">Transmembrane</keyword>
<feature type="transmembrane region" description="Helical" evidence="5">
    <location>
        <begin position="6"/>
        <end position="26"/>
    </location>
</feature>
<feature type="transmembrane region" description="Helical" evidence="5">
    <location>
        <begin position="38"/>
        <end position="59"/>
    </location>
</feature>
<organism evidence="6 7">
    <name type="scientific">Amphibacillus indicireducens</name>
    <dbReference type="NCBI Taxonomy" id="1076330"/>
    <lineage>
        <taxon>Bacteria</taxon>
        <taxon>Bacillati</taxon>
        <taxon>Bacillota</taxon>
        <taxon>Bacilli</taxon>
        <taxon>Bacillales</taxon>
        <taxon>Bacillaceae</taxon>
        <taxon>Amphibacillus</taxon>
    </lineage>
</organism>
<keyword evidence="3 5" id="KW-1133">Transmembrane helix</keyword>
<evidence type="ECO:0000256" key="2">
    <source>
        <dbReference type="ARBA" id="ARBA00022692"/>
    </source>
</evidence>
<dbReference type="Pfam" id="PF07457">
    <property type="entry name" value="DUF1516"/>
    <property type="match status" value="1"/>
</dbReference>
<sequence>MFNMHLHVTSWSLSIILFIATWLLLKQNKQQIANVLHNINRIVFLVILYTGGMLIYRYTQAPVWDNYGVEAIVKALAGVYLIFLMEWFVIRNKKGAASRGLMVQFVVVLVIVLVLGFGRLPWGFLP</sequence>
<keyword evidence="4 5" id="KW-0472">Membrane</keyword>
<evidence type="ECO:0000256" key="5">
    <source>
        <dbReference type="SAM" id="Phobius"/>
    </source>
</evidence>
<dbReference type="Proteomes" id="UP001501734">
    <property type="component" value="Unassembled WGS sequence"/>
</dbReference>
<keyword evidence="1" id="KW-1003">Cell membrane</keyword>
<reference evidence="7" key="1">
    <citation type="journal article" date="2019" name="Int. J. Syst. Evol. Microbiol.">
        <title>The Global Catalogue of Microorganisms (GCM) 10K type strain sequencing project: providing services to taxonomists for standard genome sequencing and annotation.</title>
        <authorList>
            <consortium name="The Broad Institute Genomics Platform"/>
            <consortium name="The Broad Institute Genome Sequencing Center for Infectious Disease"/>
            <person name="Wu L."/>
            <person name="Ma J."/>
        </authorList>
    </citation>
    <scope>NUCLEOTIDE SEQUENCE [LARGE SCALE GENOMIC DNA]</scope>
    <source>
        <strain evidence="7">JCM 17250</strain>
    </source>
</reference>
<feature type="transmembrane region" description="Helical" evidence="5">
    <location>
        <begin position="101"/>
        <end position="122"/>
    </location>
</feature>
<dbReference type="InterPro" id="IPR010899">
    <property type="entry name" value="UPF0344"/>
</dbReference>
<proteinExistence type="predicted"/>
<name>A0ABP7VS08_9BACI</name>
<accession>A0ABP7VS08</accession>
<evidence type="ECO:0000256" key="4">
    <source>
        <dbReference type="ARBA" id="ARBA00023136"/>
    </source>
</evidence>
<comment type="caution">
    <text evidence="6">The sequence shown here is derived from an EMBL/GenBank/DDBJ whole genome shotgun (WGS) entry which is preliminary data.</text>
</comment>
<protein>
    <submittedName>
        <fullName evidence="6">YisL family protein</fullName>
    </submittedName>
</protein>
<evidence type="ECO:0000256" key="1">
    <source>
        <dbReference type="ARBA" id="ARBA00022475"/>
    </source>
</evidence>
<evidence type="ECO:0000313" key="6">
    <source>
        <dbReference type="EMBL" id="GAA4072686.1"/>
    </source>
</evidence>
<feature type="transmembrane region" description="Helical" evidence="5">
    <location>
        <begin position="71"/>
        <end position="89"/>
    </location>
</feature>
<gene>
    <name evidence="6" type="ORF">GCM10022410_17680</name>
</gene>
<keyword evidence="7" id="KW-1185">Reference proteome</keyword>
<dbReference type="EMBL" id="BAABDL010000093">
    <property type="protein sequence ID" value="GAA4072686.1"/>
    <property type="molecule type" value="Genomic_DNA"/>
</dbReference>
<evidence type="ECO:0000313" key="7">
    <source>
        <dbReference type="Proteomes" id="UP001501734"/>
    </source>
</evidence>
<evidence type="ECO:0000256" key="3">
    <source>
        <dbReference type="ARBA" id="ARBA00022989"/>
    </source>
</evidence>